<reference evidence="1" key="1">
    <citation type="submission" date="2018-03" db="EMBL/GenBank/DDBJ databases">
        <title>Phage therapy in agriculture - a green tech approach to combat plant pathogenic bacteria.</title>
        <authorList>
            <person name="Carstens A.B."/>
            <person name="Djurhuus A.M."/>
            <person name="Hansen L.H."/>
        </authorList>
    </citation>
    <scope>NUCLEOTIDE SEQUENCE [LARGE SCALE GENOMIC DNA]</scope>
</reference>
<dbReference type="InterPro" id="IPR021404">
    <property type="entry name" value="Phage_T4_Gp24.3"/>
</dbReference>
<dbReference type="Pfam" id="PF11242">
    <property type="entry name" value="DUF2774"/>
    <property type="match status" value="1"/>
</dbReference>
<accession>A0A2S1GLS4</accession>
<evidence type="ECO:0000313" key="1">
    <source>
        <dbReference type="EMBL" id="AWD90332.1"/>
    </source>
</evidence>
<dbReference type="GeneID" id="65112765"/>
<organism evidence="1 2">
    <name type="scientific">Erwinia phage Cronus</name>
    <dbReference type="NCBI Taxonomy" id="2163633"/>
    <lineage>
        <taxon>Viruses</taxon>
        <taxon>Duplodnaviria</taxon>
        <taxon>Heunggongvirae</taxon>
        <taxon>Uroviricota</taxon>
        <taxon>Caudoviricetes</taxon>
        <taxon>Pantevenvirales</taxon>
        <taxon>Straboviridae</taxon>
        <taxon>Tevenvirinae</taxon>
        <taxon>Risoevirus</taxon>
        <taxon>Risoevirus cronus</taxon>
        <taxon>Roskildevirus cronus</taxon>
    </lineage>
</organism>
<sequence>MPLKNSDKLKMYALKESGLSFKEIARQIGGLSAQDVSDAVADVLIARNKSKERPKVVYRRRLTTSSGHLGELIKRMKELV</sequence>
<keyword evidence="2" id="KW-1185">Reference proteome</keyword>
<dbReference type="EMBL" id="MH059636">
    <property type="protein sequence ID" value="AWD90332.1"/>
    <property type="molecule type" value="Genomic_DNA"/>
</dbReference>
<dbReference type="Proteomes" id="UP000246316">
    <property type="component" value="Segment"/>
</dbReference>
<dbReference type="RefSeq" id="YP_010095131.1">
    <property type="nucleotide sequence ID" value="NC_055743.1"/>
</dbReference>
<protein>
    <submittedName>
        <fullName evidence="1">Uncharacterized protein</fullName>
    </submittedName>
</protein>
<dbReference type="KEGG" id="vg:65112765"/>
<proteinExistence type="predicted"/>
<evidence type="ECO:0000313" key="2">
    <source>
        <dbReference type="Proteomes" id="UP000246316"/>
    </source>
</evidence>
<name>A0A2S1GLS4_9CAUD</name>